<organism evidence="2 3">
    <name type="scientific">Marinobacter alkaliphilus</name>
    <dbReference type="NCBI Taxonomy" id="254719"/>
    <lineage>
        <taxon>Bacteria</taxon>
        <taxon>Pseudomonadati</taxon>
        <taxon>Pseudomonadota</taxon>
        <taxon>Gammaproteobacteria</taxon>
        <taxon>Pseudomonadales</taxon>
        <taxon>Marinobacteraceae</taxon>
        <taxon>Marinobacter</taxon>
    </lineage>
</organism>
<evidence type="ECO:0000313" key="2">
    <source>
        <dbReference type="EMBL" id="XAF55770.1"/>
    </source>
</evidence>
<keyword evidence="3" id="KW-1185">Reference proteome</keyword>
<dbReference type="EMBL" id="CP152380">
    <property type="protein sequence ID" value="XAF55770.1"/>
    <property type="molecule type" value="Genomic_DNA"/>
</dbReference>
<accession>A0ABZ3EA02</accession>
<reference evidence="2 3" key="1">
    <citation type="submission" date="2024-04" db="EMBL/GenBank/DDBJ databases">
        <title>Marinobacter sp. SBY-1.</title>
        <authorList>
            <person name="Pan C."/>
        </authorList>
    </citation>
    <scope>NUCLEOTIDE SEQUENCE [LARGE SCALE GENOMIC DNA]</scope>
    <source>
        <strain evidence="2 3">SBY-1</strain>
    </source>
</reference>
<protein>
    <submittedName>
        <fullName evidence="2">Uncharacterized protein</fullName>
    </submittedName>
</protein>
<sequence length="157" mass="17640">MGQTAEAVDLEQHETHEGESLDDLAAEWQAEQAEEQQAESQLSREEIERARKLAEKMNAGFLWVVNRTQCPHVDINQIVDQEQGVEAFEPLAERWGGEVPEWLQQFSPYIGAGVYMATTIVTARQVERQVVEQARAKQQQSQEGGQHGEEPANGTPE</sequence>
<name>A0ABZ3EA02_9GAMM</name>
<gene>
    <name evidence="2" type="ORF">AAGT77_09605</name>
</gene>
<feature type="compositionally biased region" description="Basic and acidic residues" evidence="1">
    <location>
        <begin position="10"/>
        <end position="19"/>
    </location>
</feature>
<dbReference type="RefSeq" id="WP_342632499.1">
    <property type="nucleotide sequence ID" value="NZ_CP152380.1"/>
</dbReference>
<dbReference type="Proteomes" id="UP001445268">
    <property type="component" value="Chromosome"/>
</dbReference>
<evidence type="ECO:0000256" key="1">
    <source>
        <dbReference type="SAM" id="MobiDB-lite"/>
    </source>
</evidence>
<feature type="region of interest" description="Disordered" evidence="1">
    <location>
        <begin position="1"/>
        <end position="44"/>
    </location>
</feature>
<evidence type="ECO:0000313" key="3">
    <source>
        <dbReference type="Proteomes" id="UP001445268"/>
    </source>
</evidence>
<proteinExistence type="predicted"/>
<feature type="region of interest" description="Disordered" evidence="1">
    <location>
        <begin position="131"/>
        <end position="157"/>
    </location>
</feature>